<dbReference type="SMART" id="SM01149">
    <property type="entry name" value="DUF1237"/>
    <property type="match status" value="1"/>
</dbReference>
<dbReference type="GO" id="GO:0005975">
    <property type="term" value="P:carbohydrate metabolic process"/>
    <property type="evidence" value="ECO:0007669"/>
    <property type="project" value="InterPro"/>
</dbReference>
<evidence type="ECO:0008006" key="4">
    <source>
        <dbReference type="Google" id="ProtNLM"/>
    </source>
</evidence>
<feature type="transmembrane region" description="Helical" evidence="1">
    <location>
        <begin position="21"/>
        <end position="40"/>
    </location>
</feature>
<dbReference type="Pfam" id="PF06824">
    <property type="entry name" value="Glyco_hydro_125"/>
    <property type="match status" value="1"/>
</dbReference>
<proteinExistence type="predicted"/>
<dbReference type="Proteomes" id="UP001209540">
    <property type="component" value="Unassembled WGS sequence"/>
</dbReference>
<accession>A0AAD5PC55</accession>
<dbReference type="InterPro" id="IPR008928">
    <property type="entry name" value="6-hairpin_glycosidase_sf"/>
</dbReference>
<dbReference type="EMBL" id="JAIXMP010000020">
    <property type="protein sequence ID" value="KAI9257192.1"/>
    <property type="molecule type" value="Genomic_DNA"/>
</dbReference>
<dbReference type="InterPro" id="IPR012341">
    <property type="entry name" value="6hp_glycosidase-like_sf"/>
</dbReference>
<organism evidence="2 3">
    <name type="scientific">Phascolomyces articulosus</name>
    <dbReference type="NCBI Taxonomy" id="60185"/>
    <lineage>
        <taxon>Eukaryota</taxon>
        <taxon>Fungi</taxon>
        <taxon>Fungi incertae sedis</taxon>
        <taxon>Mucoromycota</taxon>
        <taxon>Mucoromycotina</taxon>
        <taxon>Mucoromycetes</taxon>
        <taxon>Mucorales</taxon>
        <taxon>Lichtheimiaceae</taxon>
        <taxon>Phascolomyces</taxon>
    </lineage>
</organism>
<dbReference type="InterPro" id="IPR008313">
    <property type="entry name" value="GH125"/>
</dbReference>
<keyword evidence="1" id="KW-1133">Transmembrane helix</keyword>
<evidence type="ECO:0000313" key="3">
    <source>
        <dbReference type="Proteomes" id="UP001209540"/>
    </source>
</evidence>
<dbReference type="SUPFAM" id="SSF48208">
    <property type="entry name" value="Six-hairpin glycosidases"/>
    <property type="match status" value="1"/>
</dbReference>
<keyword evidence="1" id="KW-0472">Membrane</keyword>
<gene>
    <name evidence="2" type="ORF">BDA99DRAFT_132963</name>
</gene>
<protein>
    <recommendedName>
        <fullName evidence="4">Meiotically up-regulated gene 157 protein</fullName>
    </recommendedName>
</protein>
<dbReference type="PIRSF" id="PIRSF028846">
    <property type="entry name" value="UCP028846"/>
    <property type="match status" value="1"/>
</dbReference>
<dbReference type="GO" id="GO:0003824">
    <property type="term" value="F:catalytic activity"/>
    <property type="evidence" value="ECO:0007669"/>
    <property type="project" value="UniProtKB-ARBA"/>
</dbReference>
<evidence type="ECO:0000313" key="2">
    <source>
        <dbReference type="EMBL" id="KAI9257192.1"/>
    </source>
</evidence>
<dbReference type="AlphaFoldDB" id="A0AAD5PC55"/>
<dbReference type="PANTHER" id="PTHR31047:SF0">
    <property type="entry name" value="MEIOTICALLY UP-REGULATED GENE 157 PROTEIN"/>
    <property type="match status" value="1"/>
</dbReference>
<keyword evidence="1" id="KW-0812">Transmembrane</keyword>
<dbReference type="Gene3D" id="1.50.10.10">
    <property type="match status" value="1"/>
</dbReference>
<name>A0AAD5PC55_9FUNG</name>
<sequence length="567" mass="63763">MIPLHRSVSSHVDDRGHGRRFLNLLALGTLLLFFTSSFLLCFDKEGFECFCSPFSRRPSPPPNKDTMPNDCPSNFANYAEQFHNPGSGGILNLPFQRPKEACRRFASTVVNSAIESIASKIADIDLARLFTNTFPNTLDTTIQSTKCINTTSCNPLSFVITGDIHAMWLRDSANQLLPYIDFVNQDLSLKRLFLGLIYMQATFIKIDPYANAFNEPSSLATSAEFPGMESSYSDQVFERKFEIDSLASFLGFSYQYWNVTGDASFVQSNDWMDAVETIIKTIHEQQEPTFNEETGYPMDSYYRFFHNADRPTETQFLNGIGQPVKRTGLIKSLFRPSDDATVYPFFIPGNAFMSVELARVAQLVQQNNAANNQRLADMAKEMTNLSKEIRNAIYKYAITDIPDFGKVFAFEVDGYGSKLIIDDANVPSLLSLSMLGFINADDPLYQNTRKLVLSKNNPYYFSGPRAGGLSGIGGPHVGLNYAWPMSQIVRILTSSDDSEIIEALDIVIRSTDGTGLLHESVNVYDNGKNKYTRPWFAWVNGLFGQAILKLSKERPHLLFNKRYVNNK</sequence>
<comment type="caution">
    <text evidence="2">The sequence shown here is derived from an EMBL/GenBank/DDBJ whole genome shotgun (WGS) entry which is preliminary data.</text>
</comment>
<dbReference type="PANTHER" id="PTHR31047">
    <property type="entry name" value="MEIOTICALLY UP-REGULATED GENE 157 PROTEIN"/>
    <property type="match status" value="1"/>
</dbReference>
<keyword evidence="3" id="KW-1185">Reference proteome</keyword>
<reference evidence="2" key="2">
    <citation type="submission" date="2023-02" db="EMBL/GenBank/DDBJ databases">
        <authorList>
            <consortium name="DOE Joint Genome Institute"/>
            <person name="Mondo S.J."/>
            <person name="Chang Y."/>
            <person name="Wang Y."/>
            <person name="Ahrendt S."/>
            <person name="Andreopoulos W."/>
            <person name="Barry K."/>
            <person name="Beard J."/>
            <person name="Benny G.L."/>
            <person name="Blankenship S."/>
            <person name="Bonito G."/>
            <person name="Cuomo C."/>
            <person name="Desiro A."/>
            <person name="Gervers K.A."/>
            <person name="Hundley H."/>
            <person name="Kuo A."/>
            <person name="LaButti K."/>
            <person name="Lang B.F."/>
            <person name="Lipzen A."/>
            <person name="O'Donnell K."/>
            <person name="Pangilinan J."/>
            <person name="Reynolds N."/>
            <person name="Sandor L."/>
            <person name="Smith M.W."/>
            <person name="Tsang A."/>
            <person name="Grigoriev I.V."/>
            <person name="Stajich J.E."/>
            <person name="Spatafora J.W."/>
        </authorList>
    </citation>
    <scope>NUCLEOTIDE SEQUENCE</scope>
    <source>
        <strain evidence="2">RSA 2281</strain>
    </source>
</reference>
<reference evidence="2" key="1">
    <citation type="journal article" date="2022" name="IScience">
        <title>Evolution of zygomycete secretomes and the origins of terrestrial fungal ecologies.</title>
        <authorList>
            <person name="Chang Y."/>
            <person name="Wang Y."/>
            <person name="Mondo S."/>
            <person name="Ahrendt S."/>
            <person name="Andreopoulos W."/>
            <person name="Barry K."/>
            <person name="Beard J."/>
            <person name="Benny G.L."/>
            <person name="Blankenship S."/>
            <person name="Bonito G."/>
            <person name="Cuomo C."/>
            <person name="Desiro A."/>
            <person name="Gervers K.A."/>
            <person name="Hundley H."/>
            <person name="Kuo A."/>
            <person name="LaButti K."/>
            <person name="Lang B.F."/>
            <person name="Lipzen A."/>
            <person name="O'Donnell K."/>
            <person name="Pangilinan J."/>
            <person name="Reynolds N."/>
            <person name="Sandor L."/>
            <person name="Smith M.E."/>
            <person name="Tsang A."/>
            <person name="Grigoriev I.V."/>
            <person name="Stajich J.E."/>
            <person name="Spatafora J.W."/>
        </authorList>
    </citation>
    <scope>NUCLEOTIDE SEQUENCE</scope>
    <source>
        <strain evidence="2">RSA 2281</strain>
    </source>
</reference>
<evidence type="ECO:0000256" key="1">
    <source>
        <dbReference type="SAM" id="Phobius"/>
    </source>
</evidence>